<gene>
    <name evidence="2" type="ORF">Trco_003232</name>
</gene>
<keyword evidence="3" id="KW-1185">Reference proteome</keyword>
<sequence>MTRNCDLENDASASLGLSLLRQLGLGDPAVARLGLSPGAVGGGANLGLPVGVAGRGAVAGELAEAPEGEAGRQGEAAVGVEVGFGGGGGGGVELDGSDFQVAEEGGRLHAGANEDELDLGEDEAVAAAVLAHGVVQGGEAPEVVDALDVALDAHARVEAVEAADEPDDPRRGLAAEDGGGGGRLADGVGDEDEVVDARCRLGRDGQLQGAAGRHGQRGVELGEVAGVRSKGAGTGEPSRADAPGSDRMAEAPKLDHDETLRTSHQKCLIEGSRRGKEMVRTRDAAGLGHVRCSMRVVDGAGSGVAAVARLSGDGARGR</sequence>
<protein>
    <submittedName>
        <fullName evidence="2">Uncharacterized protein</fullName>
    </submittedName>
</protein>
<comment type="caution">
    <text evidence="2">The sequence shown here is derived from an EMBL/GenBank/DDBJ whole genome shotgun (WGS) entry which is preliminary data.</text>
</comment>
<feature type="compositionally biased region" description="Basic and acidic residues" evidence="1">
    <location>
        <begin position="247"/>
        <end position="261"/>
    </location>
</feature>
<feature type="region of interest" description="Disordered" evidence="1">
    <location>
        <begin position="207"/>
        <end position="261"/>
    </location>
</feature>
<accession>A0A9P8QRG4</accession>
<reference evidence="2" key="1">
    <citation type="submission" date="2021-08" db="EMBL/GenBank/DDBJ databases">
        <title>Chromosome-Level Trichoderma cornu-damae using Hi-C Data.</title>
        <authorList>
            <person name="Kim C.S."/>
        </authorList>
    </citation>
    <scope>NUCLEOTIDE SEQUENCE</scope>
    <source>
        <strain evidence="2">KA19-0412C</strain>
    </source>
</reference>
<evidence type="ECO:0000313" key="3">
    <source>
        <dbReference type="Proteomes" id="UP000827724"/>
    </source>
</evidence>
<evidence type="ECO:0000313" key="2">
    <source>
        <dbReference type="EMBL" id="KAH6609886.1"/>
    </source>
</evidence>
<dbReference type="AlphaFoldDB" id="A0A9P8QRG4"/>
<feature type="region of interest" description="Disordered" evidence="1">
    <location>
        <begin position="159"/>
        <end position="189"/>
    </location>
</feature>
<dbReference type="Proteomes" id="UP000827724">
    <property type="component" value="Unassembled WGS sequence"/>
</dbReference>
<organism evidence="2 3">
    <name type="scientific">Trichoderma cornu-damae</name>
    <dbReference type="NCBI Taxonomy" id="654480"/>
    <lineage>
        <taxon>Eukaryota</taxon>
        <taxon>Fungi</taxon>
        <taxon>Dikarya</taxon>
        <taxon>Ascomycota</taxon>
        <taxon>Pezizomycotina</taxon>
        <taxon>Sordariomycetes</taxon>
        <taxon>Hypocreomycetidae</taxon>
        <taxon>Hypocreales</taxon>
        <taxon>Hypocreaceae</taxon>
        <taxon>Trichoderma</taxon>
    </lineage>
</organism>
<dbReference type="EMBL" id="JAIWOZ010000002">
    <property type="protein sequence ID" value="KAH6609886.1"/>
    <property type="molecule type" value="Genomic_DNA"/>
</dbReference>
<name>A0A9P8QRG4_9HYPO</name>
<evidence type="ECO:0000256" key="1">
    <source>
        <dbReference type="SAM" id="MobiDB-lite"/>
    </source>
</evidence>
<proteinExistence type="predicted"/>